<evidence type="ECO:0000256" key="6">
    <source>
        <dbReference type="NCBIfam" id="TIGR03319"/>
    </source>
</evidence>
<keyword evidence="5" id="KW-0472">Membrane</keyword>
<evidence type="ECO:0000256" key="5">
    <source>
        <dbReference type="HAMAP-Rule" id="MF_00335"/>
    </source>
</evidence>
<dbReference type="STRING" id="389348.PNK_0827"/>
<protein>
    <recommendedName>
        <fullName evidence="5 6">Ribonuclease Y</fullName>
        <shortName evidence="5">RNase Y</shortName>
        <ecNumber evidence="5 6">3.1.-.-</ecNumber>
    </recommendedName>
</protein>
<keyword evidence="1 5" id="KW-0540">Nuclease</keyword>
<dbReference type="InterPro" id="IPR017705">
    <property type="entry name" value="Ribonuclease_Y"/>
</dbReference>
<dbReference type="KEGG" id="pnl:PNK_0827"/>
<dbReference type="RefSeq" id="WP_059060470.1">
    <property type="nucleotide sequence ID" value="NZ_LN879502.1"/>
</dbReference>
<dbReference type="GO" id="GO:0004521">
    <property type="term" value="F:RNA endonuclease activity"/>
    <property type="evidence" value="ECO:0007669"/>
    <property type="project" value="UniProtKB-UniRule"/>
</dbReference>
<dbReference type="CDD" id="cd00077">
    <property type="entry name" value="HDc"/>
    <property type="match status" value="1"/>
</dbReference>
<dbReference type="HAMAP" id="MF_00335">
    <property type="entry name" value="RNase_Y"/>
    <property type="match status" value="1"/>
</dbReference>
<accession>A0A0U5JCB9</accession>
<dbReference type="Pfam" id="PF12072">
    <property type="entry name" value="RNase_Y_N"/>
    <property type="match status" value="1"/>
</dbReference>
<comment type="subcellular location">
    <subcellularLocation>
        <location evidence="5">Cell membrane</location>
        <topology evidence="5">Single-pass membrane protein</topology>
    </subcellularLocation>
</comment>
<keyword evidence="10" id="KW-1185">Reference proteome</keyword>
<dbReference type="NCBIfam" id="TIGR03319">
    <property type="entry name" value="RNase_Y"/>
    <property type="match status" value="1"/>
</dbReference>
<dbReference type="InterPro" id="IPR004087">
    <property type="entry name" value="KH_dom"/>
</dbReference>
<dbReference type="InterPro" id="IPR036612">
    <property type="entry name" value="KH_dom_type_1_sf"/>
</dbReference>
<dbReference type="Pfam" id="PF01966">
    <property type="entry name" value="HD"/>
    <property type="match status" value="1"/>
</dbReference>
<dbReference type="InterPro" id="IPR006674">
    <property type="entry name" value="HD_domain"/>
</dbReference>
<evidence type="ECO:0000259" key="8">
    <source>
        <dbReference type="PROSITE" id="PS51831"/>
    </source>
</evidence>
<dbReference type="InterPro" id="IPR003607">
    <property type="entry name" value="HD/PDEase_dom"/>
</dbReference>
<dbReference type="GO" id="GO:0003723">
    <property type="term" value="F:RNA binding"/>
    <property type="evidence" value="ECO:0007669"/>
    <property type="project" value="UniProtKB-UniRule"/>
</dbReference>
<dbReference type="NCBIfam" id="TIGR00277">
    <property type="entry name" value="HDIG"/>
    <property type="match status" value="1"/>
</dbReference>
<dbReference type="GO" id="GO:0006402">
    <property type="term" value="P:mRNA catabolic process"/>
    <property type="evidence" value="ECO:0007669"/>
    <property type="project" value="UniProtKB-UniRule"/>
</dbReference>
<evidence type="ECO:0000256" key="1">
    <source>
        <dbReference type="ARBA" id="ARBA00022722"/>
    </source>
</evidence>
<dbReference type="Pfam" id="PF00013">
    <property type="entry name" value="KH_1"/>
    <property type="match status" value="1"/>
</dbReference>
<evidence type="ECO:0000256" key="2">
    <source>
        <dbReference type="ARBA" id="ARBA00022759"/>
    </source>
</evidence>
<dbReference type="Gene3D" id="1.10.3210.10">
    <property type="entry name" value="Hypothetical protein af1432"/>
    <property type="match status" value="1"/>
</dbReference>
<dbReference type="SUPFAM" id="SSF109604">
    <property type="entry name" value="HD-domain/PDEase-like"/>
    <property type="match status" value="1"/>
</dbReference>
<keyword evidence="5" id="KW-1003">Cell membrane</keyword>
<organism evidence="9 10">
    <name type="scientific">Candidatus Protochlamydia naegleriophila</name>
    <dbReference type="NCBI Taxonomy" id="389348"/>
    <lineage>
        <taxon>Bacteria</taxon>
        <taxon>Pseudomonadati</taxon>
        <taxon>Chlamydiota</taxon>
        <taxon>Chlamydiia</taxon>
        <taxon>Parachlamydiales</taxon>
        <taxon>Parachlamydiaceae</taxon>
        <taxon>Candidatus Protochlamydia</taxon>
    </lineage>
</organism>
<keyword evidence="2 5" id="KW-0255">Endonuclease</keyword>
<dbReference type="EC" id="3.1.-.-" evidence="5 6"/>
<dbReference type="PANTHER" id="PTHR12826:SF15">
    <property type="entry name" value="RIBONUCLEASE Y"/>
    <property type="match status" value="1"/>
</dbReference>
<reference evidence="10" key="1">
    <citation type="submission" date="2015-09" db="EMBL/GenBank/DDBJ databases">
        <authorList>
            <person name="Bertelli C."/>
        </authorList>
    </citation>
    <scope>NUCLEOTIDE SEQUENCE [LARGE SCALE GENOMIC DNA]</scope>
    <source>
        <strain evidence="10">KNic</strain>
    </source>
</reference>
<feature type="domain" description="HD" evidence="8">
    <location>
        <begin position="335"/>
        <end position="428"/>
    </location>
</feature>
<dbReference type="PATRIC" id="fig|389348.3.peg.906"/>
<dbReference type="AlphaFoldDB" id="A0A0U5JCB9"/>
<evidence type="ECO:0000256" key="3">
    <source>
        <dbReference type="ARBA" id="ARBA00022801"/>
    </source>
</evidence>
<name>A0A0U5JCB9_9BACT</name>
<evidence type="ECO:0000256" key="4">
    <source>
        <dbReference type="ARBA" id="ARBA00022884"/>
    </source>
</evidence>
<dbReference type="PANTHER" id="PTHR12826">
    <property type="entry name" value="RIBONUCLEASE Y"/>
    <property type="match status" value="1"/>
</dbReference>
<comment type="similarity">
    <text evidence="5">Belongs to the RNase Y family.</text>
</comment>
<dbReference type="InParanoid" id="A0A0U5JCB9"/>
<keyword evidence="3 5" id="KW-0378">Hydrolase</keyword>
<evidence type="ECO:0000313" key="10">
    <source>
        <dbReference type="Proteomes" id="UP000069902"/>
    </source>
</evidence>
<gene>
    <name evidence="9" type="primary">cnpD</name>
    <name evidence="5" type="synonym">rny</name>
    <name evidence="9" type="ORF">PNK_0827</name>
</gene>
<dbReference type="Gene3D" id="3.30.1370.10">
    <property type="entry name" value="K Homology domain, type 1"/>
    <property type="match status" value="1"/>
</dbReference>
<dbReference type="SMART" id="SM00471">
    <property type="entry name" value="HDc"/>
    <property type="match status" value="1"/>
</dbReference>
<dbReference type="GO" id="GO:0005886">
    <property type="term" value="C:plasma membrane"/>
    <property type="evidence" value="ECO:0007669"/>
    <property type="project" value="UniProtKB-SubCell"/>
</dbReference>
<evidence type="ECO:0000313" key="9">
    <source>
        <dbReference type="EMBL" id="CUI16452.1"/>
    </source>
</evidence>
<feature type="coiled-coil region" evidence="7">
    <location>
        <begin position="66"/>
        <end position="114"/>
    </location>
</feature>
<dbReference type="InterPro" id="IPR006675">
    <property type="entry name" value="HDIG_dom"/>
</dbReference>
<dbReference type="Proteomes" id="UP000069902">
    <property type="component" value="Chromosome cPNK"/>
</dbReference>
<keyword evidence="7" id="KW-0175">Coiled coil</keyword>
<keyword evidence="5" id="KW-0812">Transmembrane</keyword>
<dbReference type="PROSITE" id="PS51831">
    <property type="entry name" value="HD"/>
    <property type="match status" value="1"/>
</dbReference>
<evidence type="ECO:0000256" key="7">
    <source>
        <dbReference type="SAM" id="Coils"/>
    </source>
</evidence>
<dbReference type="GO" id="GO:0016787">
    <property type="term" value="F:hydrolase activity"/>
    <property type="evidence" value="ECO:0007669"/>
    <property type="project" value="UniProtKB-KW"/>
</dbReference>
<keyword evidence="4 5" id="KW-0694">RNA-binding</keyword>
<keyword evidence="5" id="KW-1133">Transmembrane helix</keyword>
<dbReference type="CDD" id="cd22431">
    <property type="entry name" value="KH-I_RNaseY"/>
    <property type="match status" value="1"/>
</dbReference>
<proteinExistence type="inferred from homology"/>
<sequence>MNETQIALYLLLFLIGSAIGALAFWAYHRFALGGVKRLSVDIINRAEQEATEMRRLNELGIKQKQVEQQRDLEQVWQQERKKIQREDERLKQREDKLESRMNLVEKKLSDIEKREAVLIGRKAQVDEEKRQATETHAKLVAVLEKASGLSSSEAKEMLLSRLTNEVKTDAANLIRRIKKEAEEEAGKQASTIIATAINRLAVSCASESTVCTVAIPNEEMKGRIIGREGRNIRALERETGINFIIDDTPGAVVLSGFDPVRKHVAKTALTELVQDGRIHPTRIEEVVEKATINVHKQIKQYGEDAALRAGAMNLHPEIINLLGKLKFRYSYGQNVLDHSLEVSHLMGLMAAELGLDIRLAKRIGLLHDMGKAVTHEIEGSHAVIGHDLALKFGESKEVANGIGCHHHEMPPLTIEADLCSAADAISASREGARIEAVEEYIKRLRKLEDIALEFAGVDKAYAMQAGREIRIVVLPDQIDDAGVINLARDLTKRIEQELSYPGKIKVTVIREKRVVEYAV</sequence>
<dbReference type="InterPro" id="IPR022711">
    <property type="entry name" value="RNase_Y_N"/>
</dbReference>
<dbReference type="SMART" id="SM00322">
    <property type="entry name" value="KH"/>
    <property type="match status" value="1"/>
</dbReference>
<comment type="function">
    <text evidence="5">Endoribonuclease that initiates mRNA decay.</text>
</comment>
<feature type="transmembrane region" description="Helical" evidence="5">
    <location>
        <begin position="6"/>
        <end position="27"/>
    </location>
</feature>
<dbReference type="InterPro" id="IPR004088">
    <property type="entry name" value="KH_dom_type_1"/>
</dbReference>
<dbReference type="EMBL" id="LN879502">
    <property type="protein sequence ID" value="CUI16452.1"/>
    <property type="molecule type" value="Genomic_DNA"/>
</dbReference>
<dbReference type="PROSITE" id="PS50084">
    <property type="entry name" value="KH_TYPE_1"/>
    <property type="match status" value="1"/>
</dbReference>
<dbReference type="SUPFAM" id="SSF54791">
    <property type="entry name" value="Eukaryotic type KH-domain (KH-domain type I)"/>
    <property type="match status" value="1"/>
</dbReference>